<dbReference type="SUPFAM" id="SSF46689">
    <property type="entry name" value="Homeodomain-like"/>
    <property type="match status" value="1"/>
</dbReference>
<keyword evidence="10" id="KW-1185">Reference proteome</keyword>
<keyword evidence="2" id="KW-0217">Developmental protein</keyword>
<dbReference type="GO" id="GO:0007399">
    <property type="term" value="P:nervous system development"/>
    <property type="evidence" value="ECO:0007669"/>
    <property type="project" value="UniProtKB-ARBA"/>
</dbReference>
<dbReference type="GO" id="GO:0030855">
    <property type="term" value="P:epithelial cell differentiation"/>
    <property type="evidence" value="ECO:0007669"/>
    <property type="project" value="UniProtKB-ARBA"/>
</dbReference>
<comment type="subcellular location">
    <subcellularLocation>
        <location evidence="1 6 7">Nucleus</location>
    </subcellularLocation>
</comment>
<dbReference type="PANTHER" id="PTHR24340">
    <property type="entry name" value="HOMEOBOX PROTEIN NKX"/>
    <property type="match status" value="1"/>
</dbReference>
<evidence type="ECO:0000256" key="8">
    <source>
        <dbReference type="SAM" id="MobiDB-lite"/>
    </source>
</evidence>
<dbReference type="InterPro" id="IPR017970">
    <property type="entry name" value="Homeobox_CS"/>
</dbReference>
<feature type="region of interest" description="Disordered" evidence="8">
    <location>
        <begin position="305"/>
        <end position="360"/>
    </location>
</feature>
<dbReference type="InterPro" id="IPR050394">
    <property type="entry name" value="Homeobox_NK-like"/>
</dbReference>
<dbReference type="GO" id="GO:0035050">
    <property type="term" value="P:embryonic heart tube development"/>
    <property type="evidence" value="ECO:0007669"/>
    <property type="project" value="UniProtKB-ARBA"/>
</dbReference>
<feature type="region of interest" description="Disordered" evidence="8">
    <location>
        <begin position="83"/>
        <end position="154"/>
    </location>
</feature>
<dbReference type="InterPro" id="IPR001356">
    <property type="entry name" value="HD"/>
</dbReference>
<evidence type="ECO:0000256" key="6">
    <source>
        <dbReference type="PROSITE-ProRule" id="PRU00108"/>
    </source>
</evidence>
<dbReference type="Pfam" id="PF00046">
    <property type="entry name" value="Homeodomain"/>
    <property type="match status" value="1"/>
</dbReference>
<dbReference type="OrthoDB" id="6159439at2759"/>
<dbReference type="GO" id="GO:0000978">
    <property type="term" value="F:RNA polymerase II cis-regulatory region sequence-specific DNA binding"/>
    <property type="evidence" value="ECO:0007669"/>
    <property type="project" value="TreeGrafter"/>
</dbReference>
<evidence type="ECO:0000256" key="5">
    <source>
        <dbReference type="ARBA" id="ARBA00023242"/>
    </source>
</evidence>
<dbReference type="GO" id="GO:0048565">
    <property type="term" value="P:digestive tract development"/>
    <property type="evidence" value="ECO:0007669"/>
    <property type="project" value="UniProtKB-ARBA"/>
</dbReference>
<evidence type="ECO:0000256" key="7">
    <source>
        <dbReference type="RuleBase" id="RU000682"/>
    </source>
</evidence>
<dbReference type="GeneID" id="117573432"/>
<feature type="region of interest" description="Disordered" evidence="8">
    <location>
        <begin position="419"/>
        <end position="466"/>
    </location>
</feature>
<dbReference type="GO" id="GO:0055007">
    <property type="term" value="P:cardiac muscle cell differentiation"/>
    <property type="evidence" value="ECO:0007669"/>
    <property type="project" value="UniProtKB-ARBA"/>
</dbReference>
<dbReference type="Gene3D" id="1.10.10.60">
    <property type="entry name" value="Homeodomain-like"/>
    <property type="match status" value="1"/>
</dbReference>
<dbReference type="FunFam" id="1.10.10.60:FF:000532">
    <property type="entry name" value="C. Elegans Homeobox"/>
    <property type="match status" value="1"/>
</dbReference>
<evidence type="ECO:0000313" key="11">
    <source>
        <dbReference type="RefSeq" id="XP_051862807.1"/>
    </source>
</evidence>
<evidence type="ECO:0000256" key="3">
    <source>
        <dbReference type="ARBA" id="ARBA00023125"/>
    </source>
</evidence>
<evidence type="ECO:0000256" key="2">
    <source>
        <dbReference type="ARBA" id="ARBA00022473"/>
    </source>
</evidence>
<protein>
    <submittedName>
        <fullName evidence="11">Muscle-specific homeobox protein tinman</fullName>
    </submittedName>
</protein>
<dbReference type="GO" id="GO:0000981">
    <property type="term" value="F:DNA-binding transcription factor activity, RNA polymerase II-specific"/>
    <property type="evidence" value="ECO:0007669"/>
    <property type="project" value="InterPro"/>
</dbReference>
<evidence type="ECO:0000256" key="1">
    <source>
        <dbReference type="ARBA" id="ARBA00004123"/>
    </source>
</evidence>
<dbReference type="RefSeq" id="XP_051862807.1">
    <property type="nucleotide sequence ID" value="XM_052006847.1"/>
</dbReference>
<feature type="compositionally biased region" description="Low complexity" evidence="8">
    <location>
        <begin position="83"/>
        <end position="115"/>
    </location>
</feature>
<dbReference type="PROSITE" id="PS00027">
    <property type="entry name" value="HOMEOBOX_1"/>
    <property type="match status" value="1"/>
</dbReference>
<feature type="region of interest" description="Disordered" evidence="8">
    <location>
        <begin position="1"/>
        <end position="32"/>
    </location>
</feature>
<feature type="domain" description="Homeobox" evidence="9">
    <location>
        <begin position="356"/>
        <end position="416"/>
    </location>
</feature>
<keyword evidence="4 6" id="KW-0371">Homeobox</keyword>
<evidence type="ECO:0000259" key="9">
    <source>
        <dbReference type="PROSITE" id="PS50071"/>
    </source>
</evidence>
<proteinExistence type="predicted"/>
<keyword evidence="5 6" id="KW-0539">Nucleus</keyword>
<organism evidence="10 11">
    <name type="scientific">Drosophila albomicans</name>
    <name type="common">Fruit fly</name>
    <dbReference type="NCBI Taxonomy" id="7291"/>
    <lineage>
        <taxon>Eukaryota</taxon>
        <taxon>Metazoa</taxon>
        <taxon>Ecdysozoa</taxon>
        <taxon>Arthropoda</taxon>
        <taxon>Hexapoda</taxon>
        <taxon>Insecta</taxon>
        <taxon>Pterygota</taxon>
        <taxon>Neoptera</taxon>
        <taxon>Endopterygota</taxon>
        <taxon>Diptera</taxon>
        <taxon>Brachycera</taxon>
        <taxon>Muscomorpha</taxon>
        <taxon>Ephydroidea</taxon>
        <taxon>Drosophilidae</taxon>
        <taxon>Drosophila</taxon>
    </lineage>
</organism>
<gene>
    <name evidence="11" type="primary">LOC117573432</name>
</gene>
<feature type="DNA-binding region" description="Homeobox" evidence="6">
    <location>
        <begin position="358"/>
        <end position="417"/>
    </location>
</feature>
<dbReference type="CDD" id="cd00086">
    <property type="entry name" value="homeodomain"/>
    <property type="match status" value="1"/>
</dbReference>
<dbReference type="Proteomes" id="UP000515160">
    <property type="component" value="Chromosome 2R"/>
</dbReference>
<evidence type="ECO:0000256" key="4">
    <source>
        <dbReference type="ARBA" id="ARBA00023155"/>
    </source>
</evidence>
<dbReference type="GO" id="GO:0005634">
    <property type="term" value="C:nucleus"/>
    <property type="evidence" value="ECO:0007669"/>
    <property type="project" value="UniProtKB-SubCell"/>
</dbReference>
<sequence>MLQHHQHQAQTAGYYDYNQTPSPGSMTNADALNTTPFSVKDILNMVNQTEAYDAGYGHLDSATAASTLYGAGDYQLHQHQQHLQLQQQQQQHQQQQQQQHQQLQHHQQQQQQQLQNHLVEHDEDAMATTSSLSPLLPPPHGHHPHAHAHHHHHQLYAGYHQDYGMPAHMFQHPHPHAHQGYQPAYNVSASQFYAGNASNAYQTSSAGYNYNYATAASAVASPGDLYASAASASSTLPSVGSPAVSNAAAAILAAGTIKSEYIPTPYVTPSPTLDLNSSTEVDGGHGSAHKLAGNGIAQRLLDPQRAGECAKRKESQVTSSRAELRKNSSQNGSGNSSNNSNSSNNNNNNNSSGKPRMKRKPRVLFSQAQVLELECRFRIKKYLTGAEREIIAQKLNLSATQVKIWFQNRRYKSKRGDIDGDGIVKHHHHQQQQQPQMKLKESTGGSSLPPPLPNHMMWPSAAQQLQ</sequence>
<feature type="compositionally biased region" description="Low complexity" evidence="8">
    <location>
        <begin position="327"/>
        <end position="353"/>
    </location>
</feature>
<feature type="compositionally biased region" description="Polar residues" evidence="8">
    <location>
        <begin position="17"/>
        <end position="32"/>
    </location>
</feature>
<dbReference type="PROSITE" id="PS50071">
    <property type="entry name" value="HOMEOBOX_2"/>
    <property type="match status" value="1"/>
</dbReference>
<dbReference type="AlphaFoldDB" id="A0A9C6TAE9"/>
<name>A0A9C6TAE9_DROAB</name>
<reference evidence="11" key="1">
    <citation type="submission" date="2025-08" db="UniProtKB">
        <authorList>
            <consortium name="RefSeq"/>
        </authorList>
    </citation>
    <scope>IDENTIFICATION</scope>
    <source>
        <strain evidence="11">15112-1751.03</strain>
        <tissue evidence="11">Whole Adult</tissue>
    </source>
</reference>
<dbReference type="SMART" id="SM00389">
    <property type="entry name" value="HOX"/>
    <property type="match status" value="1"/>
</dbReference>
<evidence type="ECO:0000313" key="10">
    <source>
        <dbReference type="Proteomes" id="UP000515160"/>
    </source>
</evidence>
<feature type="compositionally biased region" description="Basic residues" evidence="8">
    <location>
        <begin position="140"/>
        <end position="154"/>
    </location>
</feature>
<dbReference type="PANTHER" id="PTHR24340:SF41">
    <property type="entry name" value="MUSCLE-SPECIFIC HOMEOBOX PROTEIN TINMAN-RELATED"/>
    <property type="match status" value="1"/>
</dbReference>
<accession>A0A9C6TAE9</accession>
<dbReference type="InterPro" id="IPR009057">
    <property type="entry name" value="Homeodomain-like_sf"/>
</dbReference>
<keyword evidence="3 6" id="KW-0238">DNA-binding</keyword>